<evidence type="ECO:0000259" key="2">
    <source>
        <dbReference type="Pfam" id="PF18893"/>
    </source>
</evidence>
<evidence type="ECO:0000256" key="1">
    <source>
        <dbReference type="SAM" id="Phobius"/>
    </source>
</evidence>
<reference evidence="3 4" key="1">
    <citation type="journal article" date="2016" name="Nat. Commun.">
        <title>Thousands of microbial genomes shed light on interconnected biogeochemical processes in an aquifer system.</title>
        <authorList>
            <person name="Anantharaman K."/>
            <person name="Brown C.T."/>
            <person name="Hug L.A."/>
            <person name="Sharon I."/>
            <person name="Castelle C.J."/>
            <person name="Probst A.J."/>
            <person name="Thomas B.C."/>
            <person name="Singh A."/>
            <person name="Wilkins M.J."/>
            <person name="Karaoz U."/>
            <person name="Brodie E.L."/>
            <person name="Williams K.H."/>
            <person name="Hubbard S.S."/>
            <person name="Banfield J.F."/>
        </authorList>
    </citation>
    <scope>NUCLEOTIDE SEQUENCE [LARGE SCALE GENOMIC DNA]</scope>
</reference>
<keyword evidence="1" id="KW-0472">Membrane</keyword>
<name>A0A1F8B6C5_9BACT</name>
<keyword evidence="1" id="KW-0812">Transmembrane</keyword>
<organism evidence="3 4">
    <name type="scientific">Candidatus Woesebacteria bacterium RIFCSPLOWO2_01_FULL_39_10b</name>
    <dbReference type="NCBI Taxonomy" id="1802517"/>
    <lineage>
        <taxon>Bacteria</taxon>
        <taxon>Candidatus Woeseibacteriota</taxon>
    </lineage>
</organism>
<dbReference type="InterPro" id="IPR043712">
    <property type="entry name" value="DUF5652"/>
</dbReference>
<sequence>MFYGNWEMSPQVLKWLIPLGILDLVLKSLSLWQAARKGQKWWFIALLLVNSAGILPGVYLLTHPEKKTRRQ</sequence>
<protein>
    <recommendedName>
        <fullName evidence="2">DUF5652 domain-containing protein</fullName>
    </recommendedName>
</protein>
<keyword evidence="1" id="KW-1133">Transmembrane helix</keyword>
<dbReference type="Pfam" id="PF18893">
    <property type="entry name" value="DUF5652"/>
    <property type="match status" value="1"/>
</dbReference>
<feature type="transmembrane region" description="Helical" evidence="1">
    <location>
        <begin position="41"/>
        <end position="61"/>
    </location>
</feature>
<dbReference type="AlphaFoldDB" id="A0A1F8B6C5"/>
<accession>A0A1F8B6C5</accession>
<dbReference type="STRING" id="1802517.A2892_04525"/>
<dbReference type="EMBL" id="MGHD01000018">
    <property type="protein sequence ID" value="OGM59583.1"/>
    <property type="molecule type" value="Genomic_DNA"/>
</dbReference>
<comment type="caution">
    <text evidence="3">The sequence shown here is derived from an EMBL/GenBank/DDBJ whole genome shotgun (WGS) entry which is preliminary data.</text>
</comment>
<evidence type="ECO:0000313" key="3">
    <source>
        <dbReference type="EMBL" id="OGM59583.1"/>
    </source>
</evidence>
<gene>
    <name evidence="3" type="ORF">A2892_04525</name>
</gene>
<proteinExistence type="predicted"/>
<dbReference type="Proteomes" id="UP000176404">
    <property type="component" value="Unassembled WGS sequence"/>
</dbReference>
<feature type="domain" description="DUF5652" evidence="2">
    <location>
        <begin position="11"/>
        <end position="70"/>
    </location>
</feature>
<evidence type="ECO:0000313" key="4">
    <source>
        <dbReference type="Proteomes" id="UP000176404"/>
    </source>
</evidence>